<dbReference type="GO" id="GO:0008270">
    <property type="term" value="F:zinc ion binding"/>
    <property type="evidence" value="ECO:0007669"/>
    <property type="project" value="UniProtKB-KW"/>
</dbReference>
<evidence type="ECO:0000256" key="5">
    <source>
        <dbReference type="ARBA" id="ARBA00022737"/>
    </source>
</evidence>
<dbReference type="PANTHER" id="PTHR23102">
    <property type="entry name" value="CLEAVAGE AND POLYADENYLATION SPECIFICITY FACTOR SUBUNIT 4-RELATED"/>
    <property type="match status" value="1"/>
</dbReference>
<feature type="domain" description="C3H1-type" evidence="12">
    <location>
        <begin position="76"/>
        <end position="103"/>
    </location>
</feature>
<dbReference type="InterPro" id="IPR045348">
    <property type="entry name" value="CPSF4/Yth1"/>
</dbReference>
<dbReference type="EMBL" id="LGUB01000581">
    <property type="protein sequence ID" value="KRH92931.1"/>
    <property type="molecule type" value="Genomic_DNA"/>
</dbReference>
<dbReference type="InterPro" id="IPR000571">
    <property type="entry name" value="Znf_CCCH"/>
</dbReference>
<dbReference type="VEuPathDB" id="MicrosporidiaDB:M153_2029000598"/>
<dbReference type="PROSITE" id="PS50103">
    <property type="entry name" value="ZF_C3H1"/>
    <property type="match status" value="3"/>
</dbReference>
<dbReference type="OrthoDB" id="1914176at2759"/>
<evidence type="ECO:0000256" key="4">
    <source>
        <dbReference type="ARBA" id="ARBA00022723"/>
    </source>
</evidence>
<evidence type="ECO:0000313" key="13">
    <source>
        <dbReference type="EMBL" id="KRH92931.1"/>
    </source>
</evidence>
<name>A0A0R0LU31_9MICR</name>
<keyword evidence="3 11" id="KW-0507">mRNA processing</keyword>
<evidence type="ECO:0000256" key="11">
    <source>
        <dbReference type="RuleBase" id="RU369008"/>
    </source>
</evidence>
<evidence type="ECO:0000256" key="6">
    <source>
        <dbReference type="ARBA" id="ARBA00022771"/>
    </source>
</evidence>
<feature type="domain" description="C3H1-type" evidence="12">
    <location>
        <begin position="129"/>
        <end position="155"/>
    </location>
</feature>
<evidence type="ECO:0000259" key="12">
    <source>
        <dbReference type="PROSITE" id="PS50103"/>
    </source>
</evidence>
<keyword evidence="8 11" id="KW-0694">RNA-binding</keyword>
<proteinExistence type="inferred from homology"/>
<dbReference type="Gene3D" id="4.10.1000.10">
    <property type="entry name" value="Zinc finger, CCCH-type"/>
    <property type="match status" value="2"/>
</dbReference>
<dbReference type="GO" id="GO:0005847">
    <property type="term" value="C:mRNA cleavage and polyadenylation specificity factor complex"/>
    <property type="evidence" value="ECO:0007669"/>
    <property type="project" value="EnsemblFungi"/>
</dbReference>
<evidence type="ECO:0000256" key="9">
    <source>
        <dbReference type="ARBA" id="ARBA00023242"/>
    </source>
</evidence>
<evidence type="ECO:0000256" key="7">
    <source>
        <dbReference type="ARBA" id="ARBA00022833"/>
    </source>
</evidence>
<keyword evidence="7 10" id="KW-0862">Zinc</keyword>
<gene>
    <name evidence="13" type="ORF">M153_2029000598</name>
</gene>
<evidence type="ECO:0000256" key="10">
    <source>
        <dbReference type="PROSITE-ProRule" id="PRU00723"/>
    </source>
</evidence>
<dbReference type="GO" id="GO:0031124">
    <property type="term" value="P:mRNA 3'-end processing"/>
    <property type="evidence" value="ECO:0007669"/>
    <property type="project" value="UniProtKB-UniRule"/>
</dbReference>
<dbReference type="GO" id="GO:0003723">
    <property type="term" value="F:RNA binding"/>
    <property type="evidence" value="ECO:0007669"/>
    <property type="project" value="UniProtKB-UniRule"/>
</dbReference>
<sequence>MKQNDLTFDFEDYLNHNLHLSEHQDIYCKDFQNGNCFRKNCKFYHVKLDNAVVCKHWLRGLCKKNKNCEFLHEYNLKKMPECFFFSKYGECSNQECVFLHIDPNSISRECLWYKRGFCRHGLLCRNKHVKKRLCLNYFYGFCKDGPNCPYGHPKSEMPVFIETKVDPKDLIRREKPPIDKDIQQLL</sequence>
<keyword evidence="6 10" id="KW-0863">Zinc-finger</keyword>
<organism evidence="13 14">
    <name type="scientific">Pseudoloma neurophilia</name>
    <dbReference type="NCBI Taxonomy" id="146866"/>
    <lineage>
        <taxon>Eukaryota</taxon>
        <taxon>Fungi</taxon>
        <taxon>Fungi incertae sedis</taxon>
        <taxon>Microsporidia</taxon>
        <taxon>Pseudoloma</taxon>
    </lineage>
</organism>
<feature type="zinc finger region" description="C3H1-type" evidence="10">
    <location>
        <begin position="48"/>
        <end position="75"/>
    </location>
</feature>
<keyword evidence="9 11" id="KW-0539">Nucleus</keyword>
<evidence type="ECO:0000256" key="3">
    <source>
        <dbReference type="ARBA" id="ARBA00022664"/>
    </source>
</evidence>
<keyword evidence="14" id="KW-1185">Reference proteome</keyword>
<dbReference type="AlphaFoldDB" id="A0A0R0LU31"/>
<comment type="caution">
    <text evidence="13">The sequence shown here is derived from an EMBL/GenBank/DDBJ whole genome shotgun (WGS) entry which is preliminary data.</text>
</comment>
<feature type="zinc finger region" description="C3H1-type" evidence="10">
    <location>
        <begin position="129"/>
        <end position="155"/>
    </location>
</feature>
<evidence type="ECO:0000313" key="14">
    <source>
        <dbReference type="Proteomes" id="UP000051530"/>
    </source>
</evidence>
<dbReference type="InterPro" id="IPR036855">
    <property type="entry name" value="Znf_CCCH_sf"/>
</dbReference>
<evidence type="ECO:0000256" key="8">
    <source>
        <dbReference type="ARBA" id="ARBA00022884"/>
    </source>
</evidence>
<feature type="zinc finger region" description="C3H1-type" evidence="10">
    <location>
        <begin position="76"/>
        <end position="103"/>
    </location>
</feature>
<dbReference type="GO" id="GO:0005829">
    <property type="term" value="C:cytosol"/>
    <property type="evidence" value="ECO:0007669"/>
    <property type="project" value="EnsemblFungi"/>
</dbReference>
<dbReference type="FunFam" id="4.10.1000.10:FF:000012">
    <property type="entry name" value="cleavage and polyadenylation specificity factor subunit 4"/>
    <property type="match status" value="1"/>
</dbReference>
<dbReference type="Proteomes" id="UP000051530">
    <property type="component" value="Unassembled WGS sequence"/>
</dbReference>
<dbReference type="SUPFAM" id="SSF90229">
    <property type="entry name" value="CCCH zinc finger"/>
    <property type="match status" value="1"/>
</dbReference>
<feature type="domain" description="C3H1-type" evidence="12">
    <location>
        <begin position="48"/>
        <end position="75"/>
    </location>
</feature>
<dbReference type="SMART" id="SM00356">
    <property type="entry name" value="ZnF_C3H1"/>
    <property type="match status" value="5"/>
</dbReference>
<dbReference type="Pfam" id="PF14608">
    <property type="entry name" value="zf-CCCH_2"/>
    <property type="match status" value="4"/>
</dbReference>
<comment type="subcellular location">
    <subcellularLocation>
        <location evidence="1 11">Nucleus</location>
    </subcellularLocation>
</comment>
<keyword evidence="4 10" id="KW-0479">Metal-binding</keyword>
<keyword evidence="5 11" id="KW-0677">Repeat</keyword>
<reference evidence="13 14" key="1">
    <citation type="submission" date="2015-07" db="EMBL/GenBank/DDBJ databases">
        <title>The genome of Pseudoloma neurophilia, a relevant intracellular parasite of the zebrafish.</title>
        <authorList>
            <person name="Ndikumana S."/>
            <person name="Pelin A."/>
            <person name="Sanders J."/>
            <person name="Corradi N."/>
        </authorList>
    </citation>
    <scope>NUCLEOTIDE SEQUENCE [LARGE SCALE GENOMIC DNA]</scope>
    <source>
        <strain evidence="13 14">MK1</strain>
    </source>
</reference>
<comment type="function">
    <text evidence="11">Component of the cleavage factor I (CF I) involved in pre-mRNA 3'-end processing.</text>
</comment>
<accession>A0A0R0LU31</accession>
<evidence type="ECO:0000256" key="2">
    <source>
        <dbReference type="ARBA" id="ARBA00008907"/>
    </source>
</evidence>
<dbReference type="PANTHER" id="PTHR23102:SF24">
    <property type="entry name" value="CLEAVAGE AND POLYADENYLATION SPECIFICITY FACTOR SUBUNIT 4"/>
    <property type="match status" value="1"/>
</dbReference>
<comment type="similarity">
    <text evidence="2 11">Belongs to the CPSF4/YTH1 family.</text>
</comment>
<evidence type="ECO:0000256" key="1">
    <source>
        <dbReference type="ARBA" id="ARBA00004123"/>
    </source>
</evidence>
<protein>
    <recommendedName>
        <fullName evidence="11">mRNA 3'-end-processing protein</fullName>
    </recommendedName>
</protein>